<name>A0A8H7Q6Q4_MORIS</name>
<organism evidence="1 2">
    <name type="scientific">Mortierella isabellina</name>
    <name type="common">Filamentous fungus</name>
    <name type="synonym">Umbelopsis isabellina</name>
    <dbReference type="NCBI Taxonomy" id="91625"/>
    <lineage>
        <taxon>Eukaryota</taxon>
        <taxon>Fungi</taxon>
        <taxon>Fungi incertae sedis</taxon>
        <taxon>Mucoromycota</taxon>
        <taxon>Mucoromycotina</taxon>
        <taxon>Umbelopsidomycetes</taxon>
        <taxon>Umbelopsidales</taxon>
        <taxon>Umbelopsidaceae</taxon>
        <taxon>Umbelopsis</taxon>
    </lineage>
</organism>
<dbReference type="AlphaFoldDB" id="A0A8H7Q6Q4"/>
<keyword evidence="2" id="KW-1185">Reference proteome</keyword>
<accession>A0A8H7Q6Q4</accession>
<protein>
    <submittedName>
        <fullName evidence="1">Uncharacterized protein</fullName>
    </submittedName>
</protein>
<evidence type="ECO:0000313" key="1">
    <source>
        <dbReference type="EMBL" id="KAG2186330.1"/>
    </source>
</evidence>
<dbReference type="Proteomes" id="UP000654370">
    <property type="component" value="Unassembled WGS sequence"/>
</dbReference>
<evidence type="ECO:0000313" key="2">
    <source>
        <dbReference type="Proteomes" id="UP000654370"/>
    </source>
</evidence>
<proteinExistence type="predicted"/>
<sequence>MQVDLSVQFPLLWALRRKPYPPPLSVMQPLRHSGKIYEEGPGGDLRAEEVPNIHYTGPIIALVKELALTIS</sequence>
<reference evidence="1" key="1">
    <citation type="submission" date="2020-12" db="EMBL/GenBank/DDBJ databases">
        <title>Metabolic potential, ecology and presence of endohyphal bacteria is reflected in genomic diversity of Mucoromycotina.</title>
        <authorList>
            <person name="Muszewska A."/>
            <person name="Okrasinska A."/>
            <person name="Steczkiewicz K."/>
            <person name="Drgas O."/>
            <person name="Orlowska M."/>
            <person name="Perlinska-Lenart U."/>
            <person name="Aleksandrzak-Piekarczyk T."/>
            <person name="Szatraj K."/>
            <person name="Zielenkiewicz U."/>
            <person name="Pilsyk S."/>
            <person name="Malc E."/>
            <person name="Mieczkowski P."/>
            <person name="Kruszewska J.S."/>
            <person name="Biernat P."/>
            <person name="Pawlowska J."/>
        </authorList>
    </citation>
    <scope>NUCLEOTIDE SEQUENCE</scope>
    <source>
        <strain evidence="1">WA0000067209</strain>
    </source>
</reference>
<dbReference type="EMBL" id="JAEPQZ010000001">
    <property type="protein sequence ID" value="KAG2186330.1"/>
    <property type="molecule type" value="Genomic_DNA"/>
</dbReference>
<comment type="caution">
    <text evidence="1">The sequence shown here is derived from an EMBL/GenBank/DDBJ whole genome shotgun (WGS) entry which is preliminary data.</text>
</comment>
<gene>
    <name evidence="1" type="ORF">INT43_002768</name>
</gene>